<feature type="region of interest" description="Disordered" evidence="2">
    <location>
        <begin position="1081"/>
        <end position="1113"/>
    </location>
</feature>
<protein>
    <submittedName>
        <fullName evidence="3">Uncharacterized protein</fullName>
    </submittedName>
</protein>
<feature type="compositionally biased region" description="Polar residues" evidence="2">
    <location>
        <begin position="872"/>
        <end position="899"/>
    </location>
</feature>
<feature type="coiled-coil region" evidence="1">
    <location>
        <begin position="433"/>
        <end position="467"/>
    </location>
</feature>
<dbReference type="Proteomes" id="UP000009168">
    <property type="component" value="Unassembled WGS sequence"/>
</dbReference>
<feature type="region of interest" description="Disordered" evidence="2">
    <location>
        <begin position="868"/>
        <end position="902"/>
    </location>
</feature>
<accession>Q23G28</accession>
<proteinExistence type="predicted"/>
<feature type="coiled-coil region" evidence="1">
    <location>
        <begin position="912"/>
        <end position="946"/>
    </location>
</feature>
<dbReference type="RefSeq" id="XP_001015677.1">
    <property type="nucleotide sequence ID" value="XM_001015677.1"/>
</dbReference>
<dbReference type="HOGENOM" id="CLU_237928_0_0_1"/>
<evidence type="ECO:0000313" key="4">
    <source>
        <dbReference type="Proteomes" id="UP000009168"/>
    </source>
</evidence>
<feature type="region of interest" description="Disordered" evidence="2">
    <location>
        <begin position="405"/>
        <end position="426"/>
    </location>
</feature>
<reference evidence="4" key="1">
    <citation type="journal article" date="2006" name="PLoS Biol.">
        <title>Macronuclear genome sequence of the ciliate Tetrahymena thermophila, a model eukaryote.</title>
        <authorList>
            <person name="Eisen J.A."/>
            <person name="Coyne R.S."/>
            <person name="Wu M."/>
            <person name="Wu D."/>
            <person name="Thiagarajan M."/>
            <person name="Wortman J.R."/>
            <person name="Badger J.H."/>
            <person name="Ren Q."/>
            <person name="Amedeo P."/>
            <person name="Jones K.M."/>
            <person name="Tallon L.J."/>
            <person name="Delcher A.L."/>
            <person name="Salzberg S.L."/>
            <person name="Silva J.C."/>
            <person name="Haas B.J."/>
            <person name="Majoros W.H."/>
            <person name="Farzad M."/>
            <person name="Carlton J.M."/>
            <person name="Smith R.K. Jr."/>
            <person name="Garg J."/>
            <person name="Pearlman R.E."/>
            <person name="Karrer K.M."/>
            <person name="Sun L."/>
            <person name="Manning G."/>
            <person name="Elde N.C."/>
            <person name="Turkewitz A.P."/>
            <person name="Asai D.J."/>
            <person name="Wilkes D.E."/>
            <person name="Wang Y."/>
            <person name="Cai H."/>
            <person name="Collins K."/>
            <person name="Stewart B.A."/>
            <person name="Lee S.R."/>
            <person name="Wilamowska K."/>
            <person name="Weinberg Z."/>
            <person name="Ruzzo W.L."/>
            <person name="Wloga D."/>
            <person name="Gaertig J."/>
            <person name="Frankel J."/>
            <person name="Tsao C.-C."/>
            <person name="Gorovsky M.A."/>
            <person name="Keeling P.J."/>
            <person name="Waller R.F."/>
            <person name="Patron N.J."/>
            <person name="Cherry J.M."/>
            <person name="Stover N.A."/>
            <person name="Krieger C.J."/>
            <person name="del Toro C."/>
            <person name="Ryder H.F."/>
            <person name="Williamson S.C."/>
            <person name="Barbeau R.A."/>
            <person name="Hamilton E.P."/>
            <person name="Orias E."/>
        </authorList>
    </citation>
    <scope>NUCLEOTIDE SEQUENCE [LARGE SCALE GENOMIC DNA]</scope>
    <source>
        <strain evidence="4">SB210</strain>
    </source>
</reference>
<feature type="compositionally biased region" description="Low complexity" evidence="2">
    <location>
        <begin position="625"/>
        <end position="640"/>
    </location>
</feature>
<feature type="compositionally biased region" description="Basic and acidic residues" evidence="2">
    <location>
        <begin position="1037"/>
        <end position="1058"/>
    </location>
</feature>
<gene>
    <name evidence="3" type="ORF">TTHERM_00077360</name>
</gene>
<sequence>MKQLKLGRNLSQPQLLSQSECFSITAKTMNLEQFQNPPLLASHPQFQQKYFQQVLDKNIFNQTLRKNESLENNKDSSLQRGIGTSQNEQAIKNSQDSIIRYQQKGISFSDYIEDKYQKLSTKQIKMIPASFLKTFNLIKEDFVVQQQVIKSPKKQKTDLQLINVQQNIFQNMKNKSIPQIQMFDPQDDQVIQTLSEQFVTSKQNTLIDVNGHQKKQKSRIELNRQVLLMKESRKVIKLDQLAKVKDQQSKEIIQSSTHSKNYKNEVQQINSSNNREYTNKPSSQNNIQRNNQFKSISIQQNQQIDDLNYQIQRADNKSRDYKQIEEKSNQNKFKQICQYCCFSNEKGDQVDYPQNCVCLSKLNLTKKNQLLTEKKVNSSEQEEINLDFLKLRNSQSYFPQFNSEYPQKQSGANQKQQQNISQESKNKRQFFSLEKIGSKNDQYIKKLELFEEKLQSLKNEEIQAKQKTLMEQFERQFQKKSPVNNYLNFKKQIHKSKDLYDNSDKNSQKGTILQSQLDGVRQQEIHKRLQLVGEDEVNESEDGNYASKSSQTKKLQSTPQSPFQSFRNKNNTNQKHPNQIISTTLKKILQQQREIDEYETKPMIDYAEIEQTLNKRQSKLDSPLSSPKQNKQSQFSSSKDSFYNNSQDFVVDFSRNNSVNSPKSVYSSQSPIAKIENFSLNMQISQIQSDARIRSFSQKVNSNQTNEQAQRLDLVSKYSDQKAPDSKYIKSKFQETKEFMTPQNKSQINNTIWGLNSPQNTPDQIENLNQATGKFFNSNEELFNKIGSDGKRLYIPSRIRGISEIFKKQSEQQLQLNSDSRDHSISFKTGSFEQQDPAKNHVQNIAGFQSQENSLSIFSRLDDIKKERKIESSTPTNKANNYQRADSFSSQNKQQNAQRESLKNSIYDEIVKKRKERTIQHQELQIKNKQQMIEAFDQKMREQQKLEINSKLAKLRLKHQGSIQLHQQKLTNQNSGQDRESDLASLHQIEGLIKNESQIFGVKDNQIKSSESISLNQITLNNRDSDQLNCENIKKDEETQNEQRHAEKQHIDQKEKPQDCQSEQKISRILSKRNNIQISINTQNFKEAEQDSQSDLSKSRQENEKQSHSPLPQIHMMINNDMMVSSLNQKSPSRLSMIGSRRVSIFQNITQKELEKQQKCLKTLYDDTNKIVQQFIDKIYCGEQEINDDEDEEEKNTGQTQQINYYSSINKKYIKESQTKYDIIQQYTKKLRKIFKREIIYASELQNILKSYFETCFIENCVPKSEIFVQFKLQKKTLEIIFSVFMFILEDNEYPIDVIAQAEINLKKNYKLIAFLPALHDELGGSNYMNKINLQYSAVLMKRLLDLYKNVEQDNFPNQNTTNQDIDPSTNNIKSKQEINLTTNQQPPMTINIYPSEQQNNKKIAYSIIESNIEEHFEQVFLRTSMKRISAMNLESQNIFSNNSEAAIESQQDKNIKYKYTTEQIECLHQQILNLLRFIYHNNSYSQLDMSNMVDKSSIKEICKVFEVNQICFFEIKESMWNTLQDFKVYITTILRLQEQLERYRYIITLVPLVDHLLSDSSLYESITREMEWRVQSNDSTVHGIFENQQTFKAFCHTLISEIVLKIKSSYNLDIFFRYLNLNVQQFDFISSIFIKSISHVGFDHSFCKDAEIKFKKIKYKLDLQISPIKLIGGQAGLRKIIDQAHQMILNPAYENEYTEYVKKFPEDLHNLLYEIPPNHISSKYNRRPGLKFLEYIMLSLFSHEDCYSIQDLRAGVQTYNIAKTTPIHWKSLLEYSMNNLKYSQSTIKTIIQEINTQLLIVFIDLSE</sequence>
<feature type="compositionally biased region" description="Basic and acidic residues" evidence="2">
    <location>
        <begin position="498"/>
        <end position="507"/>
    </location>
</feature>
<dbReference type="EMBL" id="GG662704">
    <property type="protein sequence ID" value="EAR95432.1"/>
    <property type="molecule type" value="Genomic_DNA"/>
</dbReference>
<name>Q23G28_TETTS</name>
<organism evidence="3 4">
    <name type="scientific">Tetrahymena thermophila (strain SB210)</name>
    <dbReference type="NCBI Taxonomy" id="312017"/>
    <lineage>
        <taxon>Eukaryota</taxon>
        <taxon>Sar</taxon>
        <taxon>Alveolata</taxon>
        <taxon>Ciliophora</taxon>
        <taxon>Intramacronucleata</taxon>
        <taxon>Oligohymenophorea</taxon>
        <taxon>Hymenostomatida</taxon>
        <taxon>Tetrahymenina</taxon>
        <taxon>Tetrahymenidae</taxon>
        <taxon>Tetrahymena</taxon>
    </lineage>
</organism>
<keyword evidence="1" id="KW-0175">Coiled coil</keyword>
<evidence type="ECO:0000256" key="2">
    <source>
        <dbReference type="SAM" id="MobiDB-lite"/>
    </source>
</evidence>
<feature type="compositionally biased region" description="Low complexity" evidence="2">
    <location>
        <begin position="547"/>
        <end position="561"/>
    </location>
</feature>
<feature type="region of interest" description="Disordered" evidence="2">
    <location>
        <begin position="617"/>
        <end position="640"/>
    </location>
</feature>
<feature type="compositionally biased region" description="Acidic residues" evidence="2">
    <location>
        <begin position="533"/>
        <end position="542"/>
    </location>
</feature>
<feature type="region of interest" description="Disordered" evidence="2">
    <location>
        <begin position="498"/>
        <end position="580"/>
    </location>
</feature>
<feature type="compositionally biased region" description="Polar residues" evidence="2">
    <location>
        <begin position="508"/>
        <end position="517"/>
    </location>
</feature>
<feature type="compositionally biased region" description="Low complexity" evidence="2">
    <location>
        <begin position="407"/>
        <end position="419"/>
    </location>
</feature>
<evidence type="ECO:0000313" key="3">
    <source>
        <dbReference type="EMBL" id="EAR95432.1"/>
    </source>
</evidence>
<dbReference type="KEGG" id="tet:TTHERM_00077360"/>
<keyword evidence="4" id="KW-1185">Reference proteome</keyword>
<dbReference type="GeneID" id="7834724"/>
<feature type="compositionally biased region" description="Polar residues" evidence="2">
    <location>
        <begin position="1081"/>
        <end position="1096"/>
    </location>
</feature>
<dbReference type="InParanoid" id="Q23G28"/>
<feature type="compositionally biased region" description="Basic and acidic residues" evidence="2">
    <location>
        <begin position="1097"/>
        <end position="1107"/>
    </location>
</feature>
<evidence type="ECO:0000256" key="1">
    <source>
        <dbReference type="SAM" id="Coils"/>
    </source>
</evidence>
<feature type="compositionally biased region" description="Polar residues" evidence="2">
    <location>
        <begin position="562"/>
        <end position="580"/>
    </location>
</feature>
<feature type="region of interest" description="Disordered" evidence="2">
    <location>
        <begin position="1037"/>
        <end position="1064"/>
    </location>
</feature>